<accession>A0ABP7E8B4</accession>
<comment type="caution">
    <text evidence="2">The sequence shown here is derived from an EMBL/GenBank/DDBJ whole genome shotgun (WGS) entry which is preliminary data.</text>
</comment>
<keyword evidence="3" id="KW-1185">Reference proteome</keyword>
<dbReference type="Proteomes" id="UP001499884">
    <property type="component" value="Unassembled WGS sequence"/>
</dbReference>
<dbReference type="EMBL" id="BAABEP010000004">
    <property type="protein sequence ID" value="GAA3714946.1"/>
    <property type="molecule type" value="Genomic_DNA"/>
</dbReference>
<gene>
    <name evidence="2" type="ORF">GCM10023082_10870</name>
</gene>
<feature type="region of interest" description="Disordered" evidence="1">
    <location>
        <begin position="1"/>
        <end position="40"/>
    </location>
</feature>
<evidence type="ECO:0000313" key="3">
    <source>
        <dbReference type="Proteomes" id="UP001499884"/>
    </source>
</evidence>
<reference evidence="3" key="1">
    <citation type="journal article" date="2019" name="Int. J. Syst. Evol. Microbiol.">
        <title>The Global Catalogue of Microorganisms (GCM) 10K type strain sequencing project: providing services to taxonomists for standard genome sequencing and annotation.</title>
        <authorList>
            <consortium name="The Broad Institute Genomics Platform"/>
            <consortium name="The Broad Institute Genome Sequencing Center for Infectious Disease"/>
            <person name="Wu L."/>
            <person name="Ma J."/>
        </authorList>
    </citation>
    <scope>NUCLEOTIDE SEQUENCE [LARGE SCALE GENOMIC DNA]</scope>
    <source>
        <strain evidence="3">JCM 30846</strain>
    </source>
</reference>
<evidence type="ECO:0000313" key="2">
    <source>
        <dbReference type="EMBL" id="GAA3714946.1"/>
    </source>
</evidence>
<proteinExistence type="predicted"/>
<name>A0ABP7E8B4_9ACTN</name>
<protein>
    <submittedName>
        <fullName evidence="2">Uncharacterized protein</fullName>
    </submittedName>
</protein>
<evidence type="ECO:0000256" key="1">
    <source>
        <dbReference type="SAM" id="MobiDB-lite"/>
    </source>
</evidence>
<organism evidence="2 3">
    <name type="scientific">Streptomyces tremellae</name>
    <dbReference type="NCBI Taxonomy" id="1124239"/>
    <lineage>
        <taxon>Bacteria</taxon>
        <taxon>Bacillati</taxon>
        <taxon>Actinomycetota</taxon>
        <taxon>Actinomycetes</taxon>
        <taxon>Kitasatosporales</taxon>
        <taxon>Streptomycetaceae</taxon>
        <taxon>Streptomyces</taxon>
    </lineage>
</organism>
<sequence>MSSTDSSVTRAVDGGTGGMATLQTRRRRGGSMAAPTAAAQPRTAYIQCLVRDGMYVLGLTGA</sequence>